<feature type="transmembrane region" description="Helical" evidence="7">
    <location>
        <begin position="169"/>
        <end position="199"/>
    </location>
</feature>
<evidence type="ECO:0000313" key="9">
    <source>
        <dbReference type="EMBL" id="AWN36099.1"/>
    </source>
</evidence>
<dbReference type="SUPFAM" id="SSF161098">
    <property type="entry name" value="MetI-like"/>
    <property type="match status" value="1"/>
</dbReference>
<feature type="transmembrane region" description="Helical" evidence="7">
    <location>
        <begin position="219"/>
        <end position="246"/>
    </location>
</feature>
<evidence type="ECO:0000256" key="4">
    <source>
        <dbReference type="ARBA" id="ARBA00022692"/>
    </source>
</evidence>
<evidence type="ECO:0000259" key="8">
    <source>
        <dbReference type="PROSITE" id="PS50928"/>
    </source>
</evidence>
<evidence type="ECO:0000256" key="7">
    <source>
        <dbReference type="RuleBase" id="RU363032"/>
    </source>
</evidence>
<feature type="transmembrane region" description="Helical" evidence="7">
    <location>
        <begin position="101"/>
        <end position="123"/>
    </location>
</feature>
<accession>A0A2U8VQR4</accession>
<keyword evidence="3" id="KW-1003">Cell membrane</keyword>
<organism evidence="9 10">
    <name type="scientific">Methylobacterium radiodurans</name>
    <dbReference type="NCBI Taxonomy" id="2202828"/>
    <lineage>
        <taxon>Bacteria</taxon>
        <taxon>Pseudomonadati</taxon>
        <taxon>Pseudomonadota</taxon>
        <taxon>Alphaproteobacteria</taxon>
        <taxon>Hyphomicrobiales</taxon>
        <taxon>Methylobacteriaceae</taxon>
        <taxon>Methylobacterium</taxon>
    </lineage>
</organism>
<dbReference type="RefSeq" id="WP_109951206.1">
    <property type="nucleotide sequence ID" value="NZ_CP029551.1"/>
</dbReference>
<comment type="similarity">
    <text evidence="7">Belongs to the binding-protein-dependent transport system permease family.</text>
</comment>
<dbReference type="Proteomes" id="UP000246058">
    <property type="component" value="Chromosome"/>
</dbReference>
<keyword evidence="6 7" id="KW-0472">Membrane</keyword>
<keyword evidence="2 7" id="KW-0813">Transport</keyword>
<dbReference type="Gene3D" id="1.10.3720.10">
    <property type="entry name" value="MetI-like"/>
    <property type="match status" value="1"/>
</dbReference>
<evidence type="ECO:0000256" key="2">
    <source>
        <dbReference type="ARBA" id="ARBA00022448"/>
    </source>
</evidence>
<sequence>MNRLVLLALQIGVGLVGLGLWHVFTAYPILGETRQIQFFFSTPGAVLSRAWAEMLTPEIWGHLWITLQETVLAFVLGAAGGIAFGFLFARNALLAAVFDPYIKAANALPRVVLAPIFALWFGLGIWSKVALGFTLVFFIVFFNVYQGVREVSPVVLNNARMLGMSERGLLRHVYWPSALTWMFSSLHTAVGFALVGAVVGEYLGSSAGLGYKIHEAESVFDVTGVFAGMLILTVFVIVIDALVTLIENRLLVWRPQAGGQG</sequence>
<dbReference type="PANTHER" id="PTHR30151:SF20">
    <property type="entry name" value="ABC TRANSPORTER PERMEASE PROTEIN HI_0355-RELATED"/>
    <property type="match status" value="1"/>
</dbReference>
<name>A0A2U8VQR4_9HYPH</name>
<proteinExistence type="inferred from homology"/>
<dbReference type="EMBL" id="CP029551">
    <property type="protein sequence ID" value="AWN36099.1"/>
    <property type="molecule type" value="Genomic_DNA"/>
</dbReference>
<dbReference type="OrthoDB" id="8138334at2"/>
<protein>
    <submittedName>
        <fullName evidence="9">ABC transporter permease</fullName>
    </submittedName>
</protein>
<keyword evidence="10" id="KW-1185">Reference proteome</keyword>
<dbReference type="InterPro" id="IPR000515">
    <property type="entry name" value="MetI-like"/>
</dbReference>
<reference evidence="9 10" key="1">
    <citation type="submission" date="2018-05" db="EMBL/GenBank/DDBJ databases">
        <title>Complete Genome Sequence of Methylobacterium sp. 17Sr1-43.</title>
        <authorList>
            <person name="Srinivasan S."/>
        </authorList>
    </citation>
    <scope>NUCLEOTIDE SEQUENCE [LARGE SCALE GENOMIC DNA]</scope>
    <source>
        <strain evidence="9 10">17Sr1-43</strain>
    </source>
</reference>
<dbReference type="PROSITE" id="PS50928">
    <property type="entry name" value="ABC_TM1"/>
    <property type="match status" value="1"/>
</dbReference>
<feature type="transmembrane region" description="Helical" evidence="7">
    <location>
        <begin position="70"/>
        <end position="89"/>
    </location>
</feature>
<evidence type="ECO:0000256" key="5">
    <source>
        <dbReference type="ARBA" id="ARBA00022989"/>
    </source>
</evidence>
<evidence type="ECO:0000313" key="10">
    <source>
        <dbReference type="Proteomes" id="UP000246058"/>
    </source>
</evidence>
<comment type="subcellular location">
    <subcellularLocation>
        <location evidence="1 7">Cell membrane</location>
        <topology evidence="1 7">Multi-pass membrane protein</topology>
    </subcellularLocation>
</comment>
<gene>
    <name evidence="9" type="ORF">DK427_10480</name>
</gene>
<feature type="domain" description="ABC transmembrane type-1" evidence="8">
    <location>
        <begin position="63"/>
        <end position="243"/>
    </location>
</feature>
<keyword evidence="5 7" id="KW-1133">Transmembrane helix</keyword>
<dbReference type="GO" id="GO:0055085">
    <property type="term" value="P:transmembrane transport"/>
    <property type="evidence" value="ECO:0007669"/>
    <property type="project" value="InterPro"/>
</dbReference>
<evidence type="ECO:0000256" key="3">
    <source>
        <dbReference type="ARBA" id="ARBA00022475"/>
    </source>
</evidence>
<dbReference type="InterPro" id="IPR035906">
    <property type="entry name" value="MetI-like_sf"/>
</dbReference>
<feature type="transmembrane region" description="Helical" evidence="7">
    <location>
        <begin position="129"/>
        <end position="148"/>
    </location>
</feature>
<dbReference type="PANTHER" id="PTHR30151">
    <property type="entry name" value="ALKANE SULFONATE ABC TRANSPORTER-RELATED, MEMBRANE SUBUNIT"/>
    <property type="match status" value="1"/>
</dbReference>
<evidence type="ECO:0000256" key="6">
    <source>
        <dbReference type="ARBA" id="ARBA00023136"/>
    </source>
</evidence>
<dbReference type="GO" id="GO:0005886">
    <property type="term" value="C:plasma membrane"/>
    <property type="evidence" value="ECO:0007669"/>
    <property type="project" value="UniProtKB-SubCell"/>
</dbReference>
<dbReference type="Pfam" id="PF00528">
    <property type="entry name" value="BPD_transp_1"/>
    <property type="match status" value="1"/>
</dbReference>
<evidence type="ECO:0000256" key="1">
    <source>
        <dbReference type="ARBA" id="ARBA00004651"/>
    </source>
</evidence>
<dbReference type="KEGG" id="meti:DK427_10480"/>
<keyword evidence="4 7" id="KW-0812">Transmembrane</keyword>
<dbReference type="CDD" id="cd06261">
    <property type="entry name" value="TM_PBP2"/>
    <property type="match status" value="1"/>
</dbReference>
<dbReference type="AlphaFoldDB" id="A0A2U8VQR4"/>